<dbReference type="SUPFAM" id="SSF47802">
    <property type="entry name" value="DNA polymerase beta, N-terminal domain-like"/>
    <property type="match status" value="1"/>
</dbReference>
<dbReference type="InterPro" id="IPR019843">
    <property type="entry name" value="DNA_pol-X_BS"/>
</dbReference>
<feature type="compositionally biased region" description="Low complexity" evidence="16">
    <location>
        <begin position="69"/>
        <end position="78"/>
    </location>
</feature>
<dbReference type="Gene3D" id="3.40.50.10190">
    <property type="entry name" value="BRCT domain"/>
    <property type="match status" value="1"/>
</dbReference>
<dbReference type="InterPro" id="IPR036420">
    <property type="entry name" value="BRCT_dom_sf"/>
</dbReference>
<dbReference type="PROSITE" id="PS50172">
    <property type="entry name" value="BRCT"/>
    <property type="match status" value="1"/>
</dbReference>
<comment type="cofactor">
    <cofactor evidence="1">
        <name>Mn(2+)</name>
        <dbReference type="ChEBI" id="CHEBI:29035"/>
    </cofactor>
</comment>
<evidence type="ECO:0000256" key="11">
    <source>
        <dbReference type="ARBA" id="ARBA00023125"/>
    </source>
</evidence>
<evidence type="ECO:0000313" key="19">
    <source>
        <dbReference type="Proteomes" id="UP001149165"/>
    </source>
</evidence>
<dbReference type="GO" id="GO:0006303">
    <property type="term" value="P:double-strand break repair via nonhomologous end joining"/>
    <property type="evidence" value="ECO:0007669"/>
    <property type="project" value="TreeGrafter"/>
</dbReference>
<dbReference type="GO" id="GO:0016829">
    <property type="term" value="F:lyase activity"/>
    <property type="evidence" value="ECO:0007669"/>
    <property type="project" value="UniProtKB-KW"/>
</dbReference>
<dbReference type="Gene3D" id="3.30.460.10">
    <property type="entry name" value="Beta Polymerase, domain 2"/>
    <property type="match status" value="1"/>
</dbReference>
<evidence type="ECO:0000256" key="7">
    <source>
        <dbReference type="ARBA" id="ARBA00022695"/>
    </source>
</evidence>
<dbReference type="Pfam" id="PF14792">
    <property type="entry name" value="DNA_pol_B_palm"/>
    <property type="match status" value="1"/>
</dbReference>
<keyword evidence="8" id="KW-0235">DNA replication</keyword>
<keyword evidence="5" id="KW-0237">DNA synthesis</keyword>
<dbReference type="InterPro" id="IPR037160">
    <property type="entry name" value="DNA_Pol_thumb_sf"/>
</dbReference>
<name>A0A9W9KJD3_9EURO</name>
<dbReference type="Pfam" id="PF14791">
    <property type="entry name" value="DNA_pol_B_thumb"/>
    <property type="match status" value="1"/>
</dbReference>
<evidence type="ECO:0000256" key="15">
    <source>
        <dbReference type="PIRSR" id="PIRSR622312-50"/>
    </source>
</evidence>
<dbReference type="Gene3D" id="3.30.210.10">
    <property type="entry name" value="DNA polymerase, thumb domain"/>
    <property type="match status" value="1"/>
</dbReference>
<reference evidence="18" key="1">
    <citation type="submission" date="2022-11" db="EMBL/GenBank/DDBJ databases">
        <authorList>
            <person name="Petersen C."/>
        </authorList>
    </citation>
    <scope>NUCLEOTIDE SEQUENCE</scope>
    <source>
        <strain evidence="18">IBT 30069</strain>
    </source>
</reference>
<dbReference type="InterPro" id="IPR028207">
    <property type="entry name" value="DNA_pol_B_palm_palm"/>
</dbReference>
<dbReference type="GO" id="GO:0003677">
    <property type="term" value="F:DNA binding"/>
    <property type="evidence" value="ECO:0007669"/>
    <property type="project" value="UniProtKB-KW"/>
</dbReference>
<dbReference type="Pfam" id="PF10391">
    <property type="entry name" value="DNA_pol_lambd_f"/>
    <property type="match status" value="1"/>
</dbReference>
<evidence type="ECO:0000256" key="8">
    <source>
        <dbReference type="ARBA" id="ARBA00022705"/>
    </source>
</evidence>
<sequence>MEWKKPSKGSFFAALERLDQSDDSEDEENSLERIAALGPSKISKPTAPSVSGHYESPVYPQLVRASTDPKPSSLSSKHPSTDYDLEETDRDTFETRNSRRTEQPVIPIVRRAHTFGGMAGTKNGGPASKKRKPNNTKIIPENQQIFKEFVFFFFPNNDISPSRRLRIQRAQEYGALWERQWSKSITHVIVDKGLGYQDLLKHLKLDPVPEKVAIVNETYPSDCIKFRSVLSPLFERFRVDGTPGMAKNAEDTEPAQTEPKNLETLPLKQSTREKLQESTQNSSVEGMTMLPSDEPTKEHNLGAGPRERDVLDDVIDESKAISHLPLDFLDSADERSGAGVDESDDEAAESEPEVPRKRKIPQGRKGNNEGTESWAKSFACMQKFNPDAERDNPNAKTIEILQQMVDYYERTADHWRSFAYRKGINALRRQTEKIVTRNQARSIPGIGDRLADKIQEIVLTDRLRQLDNTNYTAEDRIVQEFIGIYGVGLSQASKWLAQGHRSLADLLEKAHLSTNQRIGVERYNDFVQRIPRKEVEAHGAIVQKAVQAADPDMQVIIAGSYRRGAPNSGDIDVLITKPDASLEYIRGLMQDVVIPKLFQDEFLRVGLATSQRHNHDGSKWHGASTVPGNPIWRRIDLLFVPGAEFGAALLYFTGNDIFNRSMRLLARKKGLCLNQRGLYTNVLRDAQRVKVNPGRLLEGRDERRIFALLGVPWRPPQERIC</sequence>
<dbReference type="SUPFAM" id="SSF81301">
    <property type="entry name" value="Nucleotidyltransferase"/>
    <property type="match status" value="1"/>
</dbReference>
<feature type="region of interest" description="Disordered" evidence="16">
    <location>
        <begin position="1"/>
        <end position="135"/>
    </location>
</feature>
<dbReference type="Proteomes" id="UP001149165">
    <property type="component" value="Unassembled WGS sequence"/>
</dbReference>
<evidence type="ECO:0000256" key="16">
    <source>
        <dbReference type="SAM" id="MobiDB-lite"/>
    </source>
</evidence>
<dbReference type="PANTHER" id="PTHR11276:SF28">
    <property type="entry name" value="DNA POLYMERASE LAMBDA"/>
    <property type="match status" value="1"/>
</dbReference>
<dbReference type="InterPro" id="IPR043519">
    <property type="entry name" value="NT_sf"/>
</dbReference>
<feature type="region of interest" description="Disordered" evidence="16">
    <location>
        <begin position="326"/>
        <end position="373"/>
    </location>
</feature>
<keyword evidence="13" id="KW-0456">Lyase</keyword>
<evidence type="ECO:0000256" key="6">
    <source>
        <dbReference type="ARBA" id="ARBA00022679"/>
    </source>
</evidence>
<dbReference type="GO" id="GO:0006260">
    <property type="term" value="P:DNA replication"/>
    <property type="evidence" value="ECO:0007669"/>
    <property type="project" value="UniProtKB-KW"/>
</dbReference>
<feature type="region of interest" description="Disordered" evidence="16">
    <location>
        <begin position="242"/>
        <end position="305"/>
    </location>
</feature>
<organism evidence="18 19">
    <name type="scientific">Penicillium angulare</name>
    <dbReference type="NCBI Taxonomy" id="116970"/>
    <lineage>
        <taxon>Eukaryota</taxon>
        <taxon>Fungi</taxon>
        <taxon>Dikarya</taxon>
        <taxon>Ascomycota</taxon>
        <taxon>Pezizomycotina</taxon>
        <taxon>Eurotiomycetes</taxon>
        <taxon>Eurotiomycetidae</taxon>
        <taxon>Eurotiales</taxon>
        <taxon>Aspergillaceae</taxon>
        <taxon>Penicillium</taxon>
    </lineage>
</organism>
<evidence type="ECO:0000256" key="13">
    <source>
        <dbReference type="ARBA" id="ARBA00023239"/>
    </source>
</evidence>
<accession>A0A9W9KJD3</accession>
<dbReference type="GO" id="GO:0005634">
    <property type="term" value="C:nucleus"/>
    <property type="evidence" value="ECO:0007669"/>
    <property type="project" value="TreeGrafter"/>
</dbReference>
<keyword evidence="19" id="KW-1185">Reference proteome</keyword>
<feature type="compositionally biased region" description="Basic and acidic residues" evidence="16">
    <location>
        <begin position="90"/>
        <end position="102"/>
    </location>
</feature>
<feature type="domain" description="BRCT" evidence="17">
    <location>
        <begin position="141"/>
        <end position="230"/>
    </location>
</feature>
<dbReference type="InterPro" id="IPR018944">
    <property type="entry name" value="DNA_pol_lambd_fingers_domain"/>
</dbReference>
<dbReference type="InterPro" id="IPR001357">
    <property type="entry name" value="BRCT_dom"/>
</dbReference>
<evidence type="ECO:0000256" key="5">
    <source>
        <dbReference type="ARBA" id="ARBA00022634"/>
    </source>
</evidence>
<evidence type="ECO:0000256" key="1">
    <source>
        <dbReference type="ARBA" id="ARBA00001936"/>
    </source>
</evidence>
<reference evidence="18" key="2">
    <citation type="journal article" date="2023" name="IMA Fungus">
        <title>Comparative genomic study of the Penicillium genus elucidates a diverse pangenome and 15 lateral gene transfer events.</title>
        <authorList>
            <person name="Petersen C."/>
            <person name="Sorensen T."/>
            <person name="Nielsen M.R."/>
            <person name="Sondergaard T.E."/>
            <person name="Sorensen J.L."/>
            <person name="Fitzpatrick D.A."/>
            <person name="Frisvad J.C."/>
            <person name="Nielsen K.L."/>
        </authorList>
    </citation>
    <scope>NUCLEOTIDE SEQUENCE</scope>
    <source>
        <strain evidence="18">IBT 30069</strain>
    </source>
</reference>
<dbReference type="EC" id="2.7.7.7" evidence="3"/>
<evidence type="ECO:0000313" key="18">
    <source>
        <dbReference type="EMBL" id="KAJ5107447.1"/>
    </source>
</evidence>
<feature type="compositionally biased region" description="Acidic residues" evidence="16">
    <location>
        <begin position="341"/>
        <end position="352"/>
    </location>
</feature>
<keyword evidence="7" id="KW-0548">Nucleotidyltransferase</keyword>
<dbReference type="PANTHER" id="PTHR11276">
    <property type="entry name" value="DNA POLYMERASE TYPE-X FAMILY MEMBER"/>
    <property type="match status" value="1"/>
</dbReference>
<keyword evidence="12" id="KW-0234">DNA repair</keyword>
<evidence type="ECO:0000256" key="4">
    <source>
        <dbReference type="ARBA" id="ARBA00016513"/>
    </source>
</evidence>
<dbReference type="SUPFAM" id="SSF81585">
    <property type="entry name" value="PsbU/PolX domain-like"/>
    <property type="match status" value="1"/>
</dbReference>
<protein>
    <recommendedName>
        <fullName evidence="4">DNA polymerase lambda</fullName>
        <ecNumber evidence="3">2.7.7.7</ecNumber>
    </recommendedName>
</protein>
<keyword evidence="6" id="KW-0808">Transferase</keyword>
<keyword evidence="10" id="KW-0239">DNA-directed DNA polymerase</keyword>
<dbReference type="FunFam" id="3.30.210.10:FF:000001">
    <property type="entry name" value="DNA polymerase lambda"/>
    <property type="match status" value="1"/>
</dbReference>
<dbReference type="Gene3D" id="1.10.150.20">
    <property type="entry name" value="5' to 3' exonuclease, C-terminal subdomain"/>
    <property type="match status" value="1"/>
</dbReference>
<evidence type="ECO:0000256" key="9">
    <source>
        <dbReference type="ARBA" id="ARBA00022763"/>
    </source>
</evidence>
<keyword evidence="9" id="KW-0227">DNA damage</keyword>
<dbReference type="Pfam" id="PF14716">
    <property type="entry name" value="HHH_8"/>
    <property type="match status" value="1"/>
</dbReference>
<dbReference type="InterPro" id="IPR010996">
    <property type="entry name" value="HHH_MUS81"/>
</dbReference>
<dbReference type="AlphaFoldDB" id="A0A9W9KJD3"/>
<dbReference type="Gene3D" id="1.10.150.110">
    <property type="entry name" value="DNA polymerase beta, N-terminal domain-like"/>
    <property type="match status" value="1"/>
</dbReference>
<dbReference type="SMART" id="SM00483">
    <property type="entry name" value="POLXc"/>
    <property type="match status" value="1"/>
</dbReference>
<dbReference type="OrthoDB" id="205514at2759"/>
<dbReference type="InterPro" id="IPR002008">
    <property type="entry name" value="DNA_pol_X_beta-like"/>
</dbReference>
<dbReference type="FunFam" id="1.10.150.110:FF:000005">
    <property type="entry name" value="DNA polymerase POL4"/>
    <property type="match status" value="1"/>
</dbReference>
<keyword evidence="11" id="KW-0238">DNA-binding</keyword>
<dbReference type="PRINTS" id="PR00869">
    <property type="entry name" value="DNAPOLX"/>
</dbReference>
<evidence type="ECO:0000256" key="3">
    <source>
        <dbReference type="ARBA" id="ARBA00012417"/>
    </source>
</evidence>
<comment type="caution">
    <text evidence="18">The sequence shown here is derived from an EMBL/GenBank/DDBJ whole genome shotgun (WGS) entry which is preliminary data.</text>
</comment>
<dbReference type="PROSITE" id="PS00522">
    <property type="entry name" value="DNA_POLYMERASE_X"/>
    <property type="match status" value="1"/>
</dbReference>
<dbReference type="GO" id="GO:0003887">
    <property type="term" value="F:DNA-directed DNA polymerase activity"/>
    <property type="evidence" value="ECO:0007669"/>
    <property type="project" value="UniProtKB-KW"/>
</dbReference>
<dbReference type="EMBL" id="JAPQKH010000003">
    <property type="protein sequence ID" value="KAJ5107447.1"/>
    <property type="molecule type" value="Genomic_DNA"/>
</dbReference>
<gene>
    <name evidence="18" type="ORF">N7456_004122</name>
</gene>
<evidence type="ECO:0000256" key="2">
    <source>
        <dbReference type="ARBA" id="ARBA00008323"/>
    </source>
</evidence>
<evidence type="ECO:0000256" key="12">
    <source>
        <dbReference type="ARBA" id="ARBA00023204"/>
    </source>
</evidence>
<comment type="catalytic activity">
    <reaction evidence="14">
        <text>DNA(n) + a 2'-deoxyribonucleoside 5'-triphosphate = DNA(n+1) + diphosphate</text>
        <dbReference type="Rhea" id="RHEA:22508"/>
        <dbReference type="Rhea" id="RHEA-COMP:17339"/>
        <dbReference type="Rhea" id="RHEA-COMP:17340"/>
        <dbReference type="ChEBI" id="CHEBI:33019"/>
        <dbReference type="ChEBI" id="CHEBI:61560"/>
        <dbReference type="ChEBI" id="CHEBI:173112"/>
        <dbReference type="EC" id="2.7.7.7"/>
    </reaction>
</comment>
<dbReference type="InterPro" id="IPR029398">
    <property type="entry name" value="PolB_thumb"/>
</dbReference>
<dbReference type="CDD" id="cd00141">
    <property type="entry name" value="NT_POLXc"/>
    <property type="match status" value="1"/>
</dbReference>
<feature type="compositionally biased region" description="Basic and acidic residues" evidence="16">
    <location>
        <begin position="294"/>
        <end position="305"/>
    </location>
</feature>
<dbReference type="InterPro" id="IPR002054">
    <property type="entry name" value="DNA-dir_DNA_pol_X"/>
</dbReference>
<evidence type="ECO:0000256" key="14">
    <source>
        <dbReference type="ARBA" id="ARBA00049244"/>
    </source>
</evidence>
<dbReference type="PRINTS" id="PR00870">
    <property type="entry name" value="DNAPOLXBETA"/>
</dbReference>
<dbReference type="SUPFAM" id="SSF52113">
    <property type="entry name" value="BRCT domain"/>
    <property type="match status" value="1"/>
</dbReference>
<feature type="active site" description="Nucleophile; Schiff-base intermediate with DNA; for 5'-dRP lyase activity" evidence="15">
    <location>
        <position position="453"/>
    </location>
</feature>
<dbReference type="InterPro" id="IPR027421">
    <property type="entry name" value="DNA_pol_lamdba_lyase_dom_sf"/>
</dbReference>
<evidence type="ECO:0000259" key="17">
    <source>
        <dbReference type="PROSITE" id="PS50172"/>
    </source>
</evidence>
<dbReference type="InterPro" id="IPR022312">
    <property type="entry name" value="DNA_pol_X"/>
</dbReference>
<comment type="similarity">
    <text evidence="2">Belongs to the DNA polymerase type-X family.</text>
</comment>
<proteinExistence type="inferred from homology"/>
<evidence type="ECO:0000256" key="10">
    <source>
        <dbReference type="ARBA" id="ARBA00022932"/>
    </source>
</evidence>